<feature type="non-terminal residue" evidence="1">
    <location>
        <position position="225"/>
    </location>
</feature>
<protein>
    <submittedName>
        <fullName evidence="1">Uncharacterized protein</fullName>
    </submittedName>
</protein>
<proteinExistence type="predicted"/>
<organism evidence="1">
    <name type="scientific">Pectinophora gossypiella</name>
    <name type="common">Cotton pink bollworm</name>
    <name type="synonym">Depressaria gossypiella</name>
    <dbReference type="NCBI Taxonomy" id="13191"/>
    <lineage>
        <taxon>Eukaryota</taxon>
        <taxon>Metazoa</taxon>
        <taxon>Ecdysozoa</taxon>
        <taxon>Arthropoda</taxon>
        <taxon>Hexapoda</taxon>
        <taxon>Insecta</taxon>
        <taxon>Pterygota</taxon>
        <taxon>Neoptera</taxon>
        <taxon>Endopterygota</taxon>
        <taxon>Lepidoptera</taxon>
        <taxon>Glossata</taxon>
        <taxon>Ditrysia</taxon>
        <taxon>Gelechioidea</taxon>
        <taxon>Gelechiidae</taxon>
        <taxon>Apatetrinae</taxon>
        <taxon>Pectinophora</taxon>
    </lineage>
</organism>
<sequence>MAQNDVQYMCYRCWVAANRRQARYEQENNEEAAIVPEESHEISVPSYKRVANTSRRCMYSGCQHIDLHRVSFFLKVHLLVEHRVYIPQSARICSNHISANEWSSLYENGETIFTPDQLKDLIDTLRNAYKNKTFLDFENIETISPEELYFHTGLTHAQFGTIINETPSLSEELKKPKTALGAYLLKLRSGEPNVRIASQVGVSKRTLGRLFNKVRDCLTREFVGR</sequence>
<gene>
    <name evidence="1" type="ORF">g.3304</name>
</gene>
<reference evidence="1" key="1">
    <citation type="submission" date="2015-09" db="EMBL/GenBank/DDBJ databases">
        <title>De novo assembly of Pectinophora gossypiella (Pink Bollworm) gut transcriptome.</title>
        <authorList>
            <person name="Tassone E.E."/>
        </authorList>
    </citation>
    <scope>NUCLEOTIDE SEQUENCE</scope>
</reference>
<dbReference type="EMBL" id="GDQN01004986">
    <property type="protein sequence ID" value="JAT86068.1"/>
    <property type="molecule type" value="Transcribed_RNA"/>
</dbReference>
<name>A0A1E1WGI3_PECGO</name>
<dbReference type="OrthoDB" id="10049726at2759"/>
<accession>A0A1E1WGI3</accession>
<evidence type="ECO:0000313" key="1">
    <source>
        <dbReference type="EMBL" id="JAT86068.1"/>
    </source>
</evidence>
<dbReference type="AlphaFoldDB" id="A0A1E1WGI3"/>